<evidence type="ECO:0000256" key="9">
    <source>
        <dbReference type="ARBA" id="ARBA00023136"/>
    </source>
</evidence>
<dbReference type="Pfam" id="PF00528">
    <property type="entry name" value="BPD_transp_1"/>
    <property type="match status" value="1"/>
</dbReference>
<evidence type="ECO:0000256" key="10">
    <source>
        <dbReference type="RuleBase" id="RU363032"/>
    </source>
</evidence>
<accession>A0A2U1U442</accession>
<dbReference type="PROSITE" id="PS50928">
    <property type="entry name" value="ABC_TM1"/>
    <property type="match status" value="1"/>
</dbReference>
<dbReference type="SUPFAM" id="SSF161098">
    <property type="entry name" value="MetI-like"/>
    <property type="match status" value="1"/>
</dbReference>
<dbReference type="GO" id="GO:0005886">
    <property type="term" value="C:plasma membrane"/>
    <property type="evidence" value="ECO:0007669"/>
    <property type="project" value="UniProtKB-SubCell"/>
</dbReference>
<keyword evidence="5 10" id="KW-0812">Transmembrane</keyword>
<keyword evidence="6" id="KW-0571">Peptide transport</keyword>
<comment type="subcellular location">
    <subcellularLocation>
        <location evidence="1">Cell inner membrane</location>
        <topology evidence="1">Multi-pass membrane protein</topology>
    </subcellularLocation>
    <subcellularLocation>
        <location evidence="10">Cell membrane</location>
        <topology evidence="10">Multi-pass membrane protein</topology>
    </subcellularLocation>
</comment>
<dbReference type="Pfam" id="PF12911">
    <property type="entry name" value="OppC_N"/>
    <property type="match status" value="1"/>
</dbReference>
<name>A0A2U1U442_9GAMM</name>
<gene>
    <name evidence="12" type="ORF">DDT56_10220</name>
</gene>
<evidence type="ECO:0000256" key="7">
    <source>
        <dbReference type="ARBA" id="ARBA00022927"/>
    </source>
</evidence>
<evidence type="ECO:0000313" key="13">
    <source>
        <dbReference type="Proteomes" id="UP000296159"/>
    </source>
</evidence>
<keyword evidence="13" id="KW-1185">Reference proteome</keyword>
<dbReference type="InterPro" id="IPR050366">
    <property type="entry name" value="BP-dependent_transpt_permease"/>
</dbReference>
<dbReference type="InterPro" id="IPR000515">
    <property type="entry name" value="MetI-like"/>
</dbReference>
<comment type="similarity">
    <text evidence="10">Belongs to the binding-protein-dependent transport system permease family.</text>
</comment>
<organism evidence="12 13">
    <name type="scientific">Brenneria corticis</name>
    <dbReference type="NCBI Taxonomy" id="2173106"/>
    <lineage>
        <taxon>Bacteria</taxon>
        <taxon>Pseudomonadati</taxon>
        <taxon>Pseudomonadota</taxon>
        <taxon>Gammaproteobacteria</taxon>
        <taxon>Enterobacterales</taxon>
        <taxon>Pectobacteriaceae</taxon>
        <taxon>Brenneria</taxon>
    </lineage>
</organism>
<keyword evidence="3" id="KW-1003">Cell membrane</keyword>
<evidence type="ECO:0000256" key="8">
    <source>
        <dbReference type="ARBA" id="ARBA00022989"/>
    </source>
</evidence>
<dbReference type="PANTHER" id="PTHR43386:SF24">
    <property type="entry name" value="OLIGOPEPTIDE TRANSPORT SYSTEM PERMEASE PROTEIN AMID"/>
    <property type="match status" value="1"/>
</dbReference>
<keyword evidence="8 10" id="KW-1133">Transmembrane helix</keyword>
<protein>
    <submittedName>
        <fullName evidence="12">ABC transporter permease</fullName>
    </submittedName>
</protein>
<dbReference type="PANTHER" id="PTHR43386">
    <property type="entry name" value="OLIGOPEPTIDE TRANSPORT SYSTEM PERMEASE PROTEIN APPC"/>
    <property type="match status" value="1"/>
</dbReference>
<evidence type="ECO:0000259" key="11">
    <source>
        <dbReference type="PROSITE" id="PS50928"/>
    </source>
</evidence>
<feature type="transmembrane region" description="Helical" evidence="10">
    <location>
        <begin position="266"/>
        <end position="290"/>
    </location>
</feature>
<feature type="transmembrane region" description="Helical" evidence="10">
    <location>
        <begin position="211"/>
        <end position="228"/>
    </location>
</feature>
<sequence>MTEKRTPQQAIDSANIPAEYFRPYAPAAGEGAADADAPAAPARDEWQRFARNKGAVISLFILIFIMLTSAASIWYSPHDPNAQNIPHAFLPPKIPWVEINGFNGLAREGDVWVDRYAEAPVADGVYYLLGTDNFGRDLLSRILFGTRISVLIACVAALLDLTVGVAYGLISGWKGGATDTAMQRILEIVSGVPTLVVVILALLIFPPGAPAIIVAIALTSWISMARVVRAQTLKIKEQEFVLASRALGTSALKIMLRHILPNLSGIIIIQTMFTIPTAIFFEAFLSFIGIGMRAPNASIGTLLNEGYKVFRFYPHLMWYPALIICLLMIGFNLLADGLRDAFDPKMKI</sequence>
<feature type="transmembrane region" description="Helical" evidence="10">
    <location>
        <begin position="185"/>
        <end position="205"/>
    </location>
</feature>
<evidence type="ECO:0000256" key="2">
    <source>
        <dbReference type="ARBA" id="ARBA00022448"/>
    </source>
</evidence>
<feature type="transmembrane region" description="Helical" evidence="10">
    <location>
        <begin position="55"/>
        <end position="75"/>
    </location>
</feature>
<dbReference type="InterPro" id="IPR035906">
    <property type="entry name" value="MetI-like_sf"/>
</dbReference>
<dbReference type="GO" id="GO:0055085">
    <property type="term" value="P:transmembrane transport"/>
    <property type="evidence" value="ECO:0007669"/>
    <property type="project" value="InterPro"/>
</dbReference>
<evidence type="ECO:0000256" key="5">
    <source>
        <dbReference type="ARBA" id="ARBA00022692"/>
    </source>
</evidence>
<evidence type="ECO:0000256" key="4">
    <source>
        <dbReference type="ARBA" id="ARBA00022519"/>
    </source>
</evidence>
<keyword evidence="2 10" id="KW-0813">Transport</keyword>
<dbReference type="GO" id="GO:0015031">
    <property type="term" value="P:protein transport"/>
    <property type="evidence" value="ECO:0007669"/>
    <property type="project" value="UniProtKB-KW"/>
</dbReference>
<dbReference type="EMBL" id="QDKH01000009">
    <property type="protein sequence ID" value="PWC16438.1"/>
    <property type="molecule type" value="Genomic_DNA"/>
</dbReference>
<feature type="transmembrane region" description="Helical" evidence="10">
    <location>
        <begin position="148"/>
        <end position="173"/>
    </location>
</feature>
<keyword evidence="4" id="KW-0997">Cell inner membrane</keyword>
<dbReference type="GO" id="GO:0015833">
    <property type="term" value="P:peptide transport"/>
    <property type="evidence" value="ECO:0007669"/>
    <property type="project" value="UniProtKB-KW"/>
</dbReference>
<evidence type="ECO:0000256" key="3">
    <source>
        <dbReference type="ARBA" id="ARBA00022475"/>
    </source>
</evidence>
<evidence type="ECO:0000256" key="6">
    <source>
        <dbReference type="ARBA" id="ARBA00022856"/>
    </source>
</evidence>
<comment type="caution">
    <text evidence="12">The sequence shown here is derived from an EMBL/GenBank/DDBJ whole genome shotgun (WGS) entry which is preliminary data.</text>
</comment>
<keyword evidence="9 10" id="KW-0472">Membrane</keyword>
<feature type="domain" description="ABC transmembrane type-1" evidence="11">
    <location>
        <begin position="146"/>
        <end position="335"/>
    </location>
</feature>
<keyword evidence="7" id="KW-0653">Protein transport</keyword>
<dbReference type="AlphaFoldDB" id="A0A2U1U442"/>
<dbReference type="RefSeq" id="WP_136166331.1">
    <property type="nucleotide sequence ID" value="NZ_KZ819077.1"/>
</dbReference>
<dbReference type="InterPro" id="IPR025966">
    <property type="entry name" value="OppC_N"/>
</dbReference>
<evidence type="ECO:0000256" key="1">
    <source>
        <dbReference type="ARBA" id="ARBA00004429"/>
    </source>
</evidence>
<reference evidence="12 13" key="1">
    <citation type="submission" date="2018-04" db="EMBL/GenBank/DDBJ databases">
        <title>Brenneria corticis sp.nov.</title>
        <authorList>
            <person name="Li Y."/>
        </authorList>
    </citation>
    <scope>NUCLEOTIDE SEQUENCE [LARGE SCALE GENOMIC DNA]</scope>
    <source>
        <strain evidence="12 13">CFCC 11842</strain>
    </source>
</reference>
<dbReference type="CDD" id="cd06261">
    <property type="entry name" value="TM_PBP2"/>
    <property type="match status" value="1"/>
</dbReference>
<dbReference type="Gene3D" id="1.10.3720.10">
    <property type="entry name" value="MetI-like"/>
    <property type="match status" value="1"/>
</dbReference>
<feature type="transmembrane region" description="Helical" evidence="10">
    <location>
        <begin position="316"/>
        <end position="335"/>
    </location>
</feature>
<evidence type="ECO:0000313" key="12">
    <source>
        <dbReference type="EMBL" id="PWC16438.1"/>
    </source>
</evidence>
<dbReference type="Proteomes" id="UP000296159">
    <property type="component" value="Unassembled WGS sequence"/>
</dbReference>
<proteinExistence type="inferred from homology"/>